<evidence type="ECO:0000256" key="1">
    <source>
        <dbReference type="SAM" id="MobiDB-lite"/>
    </source>
</evidence>
<evidence type="ECO:0000313" key="3">
    <source>
        <dbReference type="Proteomes" id="UP000424527"/>
    </source>
</evidence>
<gene>
    <name evidence="2" type="ORF">D5F01_LYC20800</name>
</gene>
<comment type="caution">
    <text evidence="2">The sequence shown here is derived from an EMBL/GenBank/DDBJ whole genome shotgun (WGS) entry which is preliminary data.</text>
</comment>
<name>A0A6G0HMQ0_LARCR</name>
<feature type="region of interest" description="Disordered" evidence="1">
    <location>
        <begin position="1"/>
        <end position="62"/>
    </location>
</feature>
<dbReference type="Proteomes" id="UP000424527">
    <property type="component" value="Unassembled WGS sequence"/>
</dbReference>
<feature type="compositionally biased region" description="Basic and acidic residues" evidence="1">
    <location>
        <begin position="9"/>
        <end position="21"/>
    </location>
</feature>
<protein>
    <submittedName>
        <fullName evidence="2">Uncharacterized protein</fullName>
    </submittedName>
</protein>
<dbReference type="EMBL" id="REGW02000021">
    <property type="protein sequence ID" value="KAE8280246.1"/>
    <property type="molecule type" value="Genomic_DNA"/>
</dbReference>
<reference evidence="2 3" key="1">
    <citation type="submission" date="2019-07" db="EMBL/GenBank/DDBJ databases">
        <title>Chromosome genome assembly for large yellow croaker.</title>
        <authorList>
            <person name="Xiao S."/>
        </authorList>
    </citation>
    <scope>NUCLEOTIDE SEQUENCE [LARGE SCALE GENOMIC DNA]</scope>
    <source>
        <strain evidence="2">JMULYC20181020</strain>
        <tissue evidence="2">Muscle</tissue>
    </source>
</reference>
<sequence>MGRGKKRKPDSDTHGPIECRQPRTTPEADDPGDGTSKRRVSSPVRHLPLLRCGTATHVRRAPDEEPLAIQSSSDHVGDNASSGLQKTHGAQLNFGAGVLTQEASRPGDRYTSAEQVCETANKPRGTVILRIKSVKGELDAKIAILKGFDANEIMHFMRNVISLSQTMTQRHPLIFSGPQGDLCKCSGGNGVFIFQYGQLLEECKQHLPKSDLCEWLSKLMPYTTAGHVLTGCIQWLKNFDRSERRIPCPGSLDNNIFTFKDYSTNISNLSEERGEEAHKSSCANMLVYGHPKPFRGDQTTEMLDTKIDTLVRNITQRMRVKIFKTSKLKVSALDCTQGLTKLTLNNAALLQNSTIDQLDPTATKSFAHAAVSKTESKWAPVIAFKKYKTAGLVQEWTMEYYMVNILVVLLSPKGSVRTLTELFKGVAMFSESDY</sequence>
<organism evidence="2 3">
    <name type="scientific">Larimichthys crocea</name>
    <name type="common">Large yellow croaker</name>
    <name type="synonym">Pseudosciaena crocea</name>
    <dbReference type="NCBI Taxonomy" id="215358"/>
    <lineage>
        <taxon>Eukaryota</taxon>
        <taxon>Metazoa</taxon>
        <taxon>Chordata</taxon>
        <taxon>Craniata</taxon>
        <taxon>Vertebrata</taxon>
        <taxon>Euteleostomi</taxon>
        <taxon>Actinopterygii</taxon>
        <taxon>Neopterygii</taxon>
        <taxon>Teleostei</taxon>
        <taxon>Neoteleostei</taxon>
        <taxon>Acanthomorphata</taxon>
        <taxon>Eupercaria</taxon>
        <taxon>Sciaenidae</taxon>
        <taxon>Larimichthys</taxon>
    </lineage>
</organism>
<dbReference type="AlphaFoldDB" id="A0A6G0HMQ0"/>
<accession>A0A6G0HMQ0</accession>
<evidence type="ECO:0000313" key="2">
    <source>
        <dbReference type="EMBL" id="KAE8280246.1"/>
    </source>
</evidence>
<proteinExistence type="predicted"/>
<keyword evidence="3" id="KW-1185">Reference proteome</keyword>